<dbReference type="GeneID" id="98569581"/>
<name>A0A429ZBV5_9ENTE</name>
<feature type="domain" description="CBS" evidence="3">
    <location>
        <begin position="18"/>
        <end position="78"/>
    </location>
</feature>
<protein>
    <submittedName>
        <fullName evidence="4">CBS domain-containing protein</fullName>
    </submittedName>
</protein>
<evidence type="ECO:0000259" key="3">
    <source>
        <dbReference type="PROSITE" id="PS51371"/>
    </source>
</evidence>
<dbReference type="SUPFAM" id="SSF54631">
    <property type="entry name" value="CBS-domain pair"/>
    <property type="match status" value="1"/>
</dbReference>
<dbReference type="CDD" id="cd04643">
    <property type="entry name" value="CBS_pair_bac"/>
    <property type="match status" value="1"/>
</dbReference>
<dbReference type="OrthoDB" id="2375431at2"/>
<evidence type="ECO:0000256" key="1">
    <source>
        <dbReference type="ARBA" id="ARBA00023122"/>
    </source>
</evidence>
<organism evidence="4 5">
    <name type="scientific">Vagococcus salmoninarum</name>
    <dbReference type="NCBI Taxonomy" id="2739"/>
    <lineage>
        <taxon>Bacteria</taxon>
        <taxon>Bacillati</taxon>
        <taxon>Bacillota</taxon>
        <taxon>Bacilli</taxon>
        <taxon>Lactobacillales</taxon>
        <taxon>Enterococcaceae</taxon>
        <taxon>Vagococcus</taxon>
    </lineage>
</organism>
<dbReference type="PANTHER" id="PTHR43080">
    <property type="entry name" value="CBS DOMAIN-CONTAINING PROTEIN CBSX3, MITOCHONDRIAL"/>
    <property type="match status" value="1"/>
</dbReference>
<comment type="caution">
    <text evidence="4">The sequence shown here is derived from an EMBL/GenBank/DDBJ whole genome shotgun (WGS) entry which is preliminary data.</text>
</comment>
<evidence type="ECO:0000313" key="5">
    <source>
        <dbReference type="Proteomes" id="UP000287239"/>
    </source>
</evidence>
<dbReference type="Proteomes" id="UP000287239">
    <property type="component" value="Unassembled WGS sequence"/>
</dbReference>
<keyword evidence="1 2" id="KW-0129">CBS domain</keyword>
<dbReference type="InterPro" id="IPR048125">
    <property type="entry name" value="CBS_CbpB"/>
</dbReference>
<dbReference type="NCBIfam" id="NF041630">
    <property type="entry name" value="CBS_CbpB"/>
    <property type="match status" value="1"/>
</dbReference>
<gene>
    <name evidence="4" type="ORF">CBF35_14635</name>
</gene>
<dbReference type="PANTHER" id="PTHR43080:SF2">
    <property type="entry name" value="CBS DOMAIN-CONTAINING PROTEIN"/>
    <property type="match status" value="1"/>
</dbReference>
<dbReference type="EMBL" id="NGJU01000033">
    <property type="protein sequence ID" value="RST91187.1"/>
    <property type="molecule type" value="Genomic_DNA"/>
</dbReference>
<evidence type="ECO:0000256" key="2">
    <source>
        <dbReference type="PROSITE-ProRule" id="PRU00703"/>
    </source>
</evidence>
<reference evidence="4 5" key="1">
    <citation type="submission" date="2017-05" db="EMBL/GenBank/DDBJ databases">
        <title>Vagococcus spp. assemblies.</title>
        <authorList>
            <person name="Gulvik C.A."/>
        </authorList>
    </citation>
    <scope>NUCLEOTIDE SEQUENCE [LARGE SCALE GENOMIC DNA]</scope>
    <source>
        <strain evidence="4 5">NCFB 2777</strain>
    </source>
</reference>
<keyword evidence="5" id="KW-1185">Reference proteome</keyword>
<dbReference type="Gene3D" id="3.10.580.10">
    <property type="entry name" value="CBS-domain"/>
    <property type="match status" value="1"/>
</dbReference>
<dbReference type="RefSeq" id="WP_126782468.1">
    <property type="nucleotide sequence ID" value="NZ_CAUQJP010000093.1"/>
</dbReference>
<dbReference type="InterPro" id="IPR046342">
    <property type="entry name" value="CBS_dom_sf"/>
</dbReference>
<dbReference type="InterPro" id="IPR000644">
    <property type="entry name" value="CBS_dom"/>
</dbReference>
<dbReference type="InterPro" id="IPR051257">
    <property type="entry name" value="Diverse_CBS-Domain"/>
</dbReference>
<proteinExistence type="predicted"/>
<sequence>MIGNAVKTILLDNEENFLIPDDKVAHVMDINPLNHALLVLTKVKYTRIPVLNKEGEIVGLVGLSEIVNAMFDLTEIDPDNLTDLLVKDVMETEIKTITKPYDIEYILHLLVDNSFIPLVDEENRFAGIVTRKEILKSVNQLAHTLENRYTLTEKKNTERKIS</sequence>
<dbReference type="Pfam" id="PF00571">
    <property type="entry name" value="CBS"/>
    <property type="match status" value="2"/>
</dbReference>
<dbReference type="PROSITE" id="PS51371">
    <property type="entry name" value="CBS"/>
    <property type="match status" value="1"/>
</dbReference>
<dbReference type="AlphaFoldDB" id="A0A429ZBV5"/>
<evidence type="ECO:0000313" key="4">
    <source>
        <dbReference type="EMBL" id="RST91187.1"/>
    </source>
</evidence>
<accession>A0A429ZBV5</accession>